<dbReference type="CDD" id="cd00377">
    <property type="entry name" value="ICL_PEPM"/>
    <property type="match status" value="1"/>
</dbReference>
<dbReference type="InterPro" id="IPR015813">
    <property type="entry name" value="Pyrv/PenolPyrv_kinase-like_dom"/>
</dbReference>
<dbReference type="eggNOG" id="COG2513">
    <property type="taxonomic scope" value="Bacteria"/>
</dbReference>
<dbReference type="Gene3D" id="3.20.20.60">
    <property type="entry name" value="Phosphoenolpyruvate-binding domains"/>
    <property type="match status" value="1"/>
</dbReference>
<proteinExistence type="inferred from homology"/>
<dbReference type="SUPFAM" id="SSF51621">
    <property type="entry name" value="Phosphoenolpyruvate/pyruvate domain"/>
    <property type="match status" value="1"/>
</dbReference>
<dbReference type="Pfam" id="PF13714">
    <property type="entry name" value="PEP_mutase"/>
    <property type="match status" value="1"/>
</dbReference>
<keyword evidence="6" id="KW-1185">Reference proteome</keyword>
<protein>
    <recommendedName>
        <fullName evidence="4">2-methylisocitrate lyase</fullName>
    </recommendedName>
</protein>
<dbReference type="Proteomes" id="UP000003803">
    <property type="component" value="Unassembled WGS sequence"/>
</dbReference>
<evidence type="ECO:0000256" key="1">
    <source>
        <dbReference type="ARBA" id="ARBA00009282"/>
    </source>
</evidence>
<name>B0PCL5_9FIRM</name>
<dbReference type="FunFam" id="3.20.20.60:FF:000009">
    <property type="entry name" value="2-methylisocitrate lyase"/>
    <property type="match status" value="1"/>
</dbReference>
<dbReference type="PROSITE" id="PS00161">
    <property type="entry name" value="ISOCITRATE_LYASE"/>
    <property type="match status" value="1"/>
</dbReference>
<dbReference type="InterPro" id="IPR040442">
    <property type="entry name" value="Pyrv_kinase-like_dom_sf"/>
</dbReference>
<reference evidence="5" key="1">
    <citation type="submission" date="2007-11" db="EMBL/GenBank/DDBJ databases">
        <authorList>
            <person name="Fulton L."/>
            <person name="Clifton S."/>
            <person name="Fulton B."/>
            <person name="Xu J."/>
            <person name="Minx P."/>
            <person name="Pepin K.H."/>
            <person name="Johnson M."/>
            <person name="Thiruvilangam P."/>
            <person name="Bhonagiri V."/>
            <person name="Nash W.E."/>
            <person name="Mardis E.R."/>
            <person name="Wilson R.K."/>
        </authorList>
    </citation>
    <scope>NUCLEOTIDE SEQUENCE [LARGE SCALE GENOMIC DNA]</scope>
    <source>
        <strain evidence="5">DSM 17241</strain>
    </source>
</reference>
<dbReference type="AlphaFoldDB" id="B0PCL5"/>
<evidence type="ECO:0000256" key="3">
    <source>
        <dbReference type="ARBA" id="ARBA00058526"/>
    </source>
</evidence>
<evidence type="ECO:0000313" key="5">
    <source>
        <dbReference type="EMBL" id="EDS10719.1"/>
    </source>
</evidence>
<reference evidence="5" key="2">
    <citation type="submission" date="2013-09" db="EMBL/GenBank/DDBJ databases">
        <title>Draft genome sequence of Anaerotruncus colihominis(DSM 17241).</title>
        <authorList>
            <person name="Sudarsanam P."/>
            <person name="Ley R."/>
            <person name="Guruge J."/>
            <person name="Turnbaugh P.J."/>
            <person name="Mahowald M."/>
            <person name="Liep D."/>
            <person name="Gordon J."/>
        </authorList>
    </citation>
    <scope>NUCLEOTIDE SEQUENCE</scope>
    <source>
        <strain evidence="5">DSM 17241</strain>
    </source>
</reference>
<comment type="caution">
    <text evidence="5">The sequence shown here is derived from an EMBL/GenBank/DDBJ whole genome shotgun (WGS) entry which is preliminary data.</text>
</comment>
<dbReference type="PANTHER" id="PTHR42905">
    <property type="entry name" value="PHOSPHOENOLPYRUVATE CARBOXYLASE"/>
    <property type="match status" value="1"/>
</dbReference>
<dbReference type="InterPro" id="IPR018523">
    <property type="entry name" value="Isocitrate_lyase_ph_CS"/>
</dbReference>
<dbReference type="PANTHER" id="PTHR42905:SF5">
    <property type="entry name" value="CARBOXYVINYL-CARBOXYPHOSPHONATE PHOSPHORYLMUTASE, CHLOROPLASTIC"/>
    <property type="match status" value="1"/>
</dbReference>
<dbReference type="EMBL" id="ABGD02000021">
    <property type="protein sequence ID" value="EDS10719.1"/>
    <property type="molecule type" value="Genomic_DNA"/>
</dbReference>
<gene>
    <name evidence="5" type="ORF">ANACOL_02528</name>
</gene>
<dbReference type="STRING" id="169435.ERS852551_02082"/>
<organism evidence="5 6">
    <name type="scientific">Anaerotruncus colihominis DSM 17241</name>
    <dbReference type="NCBI Taxonomy" id="445972"/>
    <lineage>
        <taxon>Bacteria</taxon>
        <taxon>Bacillati</taxon>
        <taxon>Bacillota</taxon>
        <taxon>Clostridia</taxon>
        <taxon>Eubacteriales</taxon>
        <taxon>Oscillospiraceae</taxon>
        <taxon>Anaerotruncus</taxon>
    </lineage>
</organism>
<evidence type="ECO:0000256" key="4">
    <source>
        <dbReference type="ARBA" id="ARBA00073849"/>
    </source>
</evidence>
<dbReference type="HOGENOM" id="CLU_027389_3_2_9"/>
<evidence type="ECO:0000256" key="2">
    <source>
        <dbReference type="ARBA" id="ARBA00051150"/>
    </source>
</evidence>
<evidence type="ECO:0000313" key="6">
    <source>
        <dbReference type="Proteomes" id="UP000003803"/>
    </source>
</evidence>
<accession>B0PCL5</accession>
<dbReference type="InterPro" id="IPR039556">
    <property type="entry name" value="ICL/PEPM"/>
</dbReference>
<comment type="function">
    <text evidence="3">Involved in the methylcitric acid cycle. Catalyzes the cleavage of 2-methylisocitrate to yield pyruvate and succinate.</text>
</comment>
<comment type="similarity">
    <text evidence="1">Belongs to the isocitrate lyase/PEP mutase superfamily. Methylisocitrate lyase family.</text>
</comment>
<sequence length="328" mass="36043">MNSGGPAKSQADMWFISVPMCLPAAQHMKKWSDWNMNGPKKMRELFASKKTVVAPGAHDMLTGKIIGKLGFDAVYMTGYGQSASHLGKPDVGLMTMSEMVARAANLVECCGVPVIADADTGFGNAVNVMRTVREYEKAGVAVIQLEDQVMPKKCGHMIGREVIPMEEMVGKIHAAVDARIDPNFMIMARTDARTVHGIDAAMERAHAYKEAGADIIFVESPESEAEMRRINEELPGVLTLANMVEGGRTPMFKNAQLSEFGYNLIIYPTASVYVTTKAMVDLWEGMRRDDTTQTLIDTMIPFAQFNEIVGLPEIREIEANYATGRVVK</sequence>
<comment type="catalytic activity">
    <reaction evidence="2">
        <text>3-hydroxybutane-1,2,3-tricarboxylate = pyruvate + succinate</text>
        <dbReference type="Rhea" id="RHEA:57504"/>
        <dbReference type="ChEBI" id="CHEBI:15361"/>
        <dbReference type="ChEBI" id="CHEBI:30031"/>
        <dbReference type="ChEBI" id="CHEBI:141790"/>
    </reaction>
</comment>
<dbReference type="GO" id="GO:0046421">
    <property type="term" value="F:methylisocitrate lyase activity"/>
    <property type="evidence" value="ECO:0007669"/>
    <property type="project" value="UniProtKB-ARBA"/>
</dbReference>